<dbReference type="AlphaFoldDB" id="D8Q5U3"/>
<dbReference type="InParanoid" id="D8Q5U3"/>
<organism evidence="3">
    <name type="scientific">Schizophyllum commune (strain H4-8 / FGSC 9210)</name>
    <name type="common">Split gill fungus</name>
    <dbReference type="NCBI Taxonomy" id="578458"/>
    <lineage>
        <taxon>Eukaryota</taxon>
        <taxon>Fungi</taxon>
        <taxon>Dikarya</taxon>
        <taxon>Basidiomycota</taxon>
        <taxon>Agaricomycotina</taxon>
        <taxon>Agaricomycetes</taxon>
        <taxon>Agaricomycetidae</taxon>
        <taxon>Agaricales</taxon>
        <taxon>Schizophyllaceae</taxon>
        <taxon>Schizophyllum</taxon>
    </lineage>
</organism>
<dbReference type="RefSeq" id="XP_003032371.1">
    <property type="nucleotide sequence ID" value="XM_003032325.1"/>
</dbReference>
<feature type="non-terminal residue" evidence="2">
    <location>
        <position position="114"/>
    </location>
</feature>
<dbReference type="HOGENOM" id="CLU_2122488_0_0_1"/>
<accession>D8Q5U3</accession>
<sequence length="114" mass="12373">MASTQIDKHDVEIRAEKVLFDWPGTVQGVRSPLCAGREGGQGGAVHEILGEGPGMDVQVSVRPVVPIDPCDDVATGSKLWLDERQEEWMLECPKGEIPSRDEKSGAREGLGQIH</sequence>
<dbReference type="KEGG" id="scm:SCHCO_02667572"/>
<gene>
    <name evidence="2" type="ORF">SCHCODRAFT_109338</name>
</gene>
<dbReference type="VEuPathDB" id="FungiDB:SCHCODRAFT_02667572"/>
<keyword evidence="3" id="KW-1185">Reference proteome</keyword>
<evidence type="ECO:0000313" key="3">
    <source>
        <dbReference type="Proteomes" id="UP000007431"/>
    </source>
</evidence>
<protein>
    <submittedName>
        <fullName evidence="2">Uncharacterized protein</fullName>
    </submittedName>
</protein>
<evidence type="ECO:0000313" key="2">
    <source>
        <dbReference type="EMBL" id="EFI97468.1"/>
    </source>
</evidence>
<name>D8Q5U3_SCHCM</name>
<feature type="compositionally biased region" description="Basic and acidic residues" evidence="1">
    <location>
        <begin position="92"/>
        <end position="106"/>
    </location>
</feature>
<dbReference type="EMBL" id="GL377306">
    <property type="protein sequence ID" value="EFI97468.1"/>
    <property type="molecule type" value="Genomic_DNA"/>
</dbReference>
<reference evidence="2 3" key="1">
    <citation type="journal article" date="2010" name="Nat. Biotechnol.">
        <title>Genome sequence of the model mushroom Schizophyllum commune.</title>
        <authorList>
            <person name="Ohm R.A."/>
            <person name="de Jong J.F."/>
            <person name="Lugones L.G."/>
            <person name="Aerts A."/>
            <person name="Kothe E."/>
            <person name="Stajich J.E."/>
            <person name="de Vries R.P."/>
            <person name="Record E."/>
            <person name="Levasseur A."/>
            <person name="Baker S.E."/>
            <person name="Bartholomew K.A."/>
            <person name="Coutinho P.M."/>
            <person name="Erdmann S."/>
            <person name="Fowler T.J."/>
            <person name="Gathman A.C."/>
            <person name="Lombard V."/>
            <person name="Henrissat B."/>
            <person name="Knabe N."/>
            <person name="Kuees U."/>
            <person name="Lilly W.W."/>
            <person name="Lindquist E."/>
            <person name="Lucas S."/>
            <person name="Magnuson J.K."/>
            <person name="Piumi F."/>
            <person name="Raudaskoski M."/>
            <person name="Salamov A."/>
            <person name="Schmutz J."/>
            <person name="Schwarze F.W.M.R."/>
            <person name="vanKuyk P.A."/>
            <person name="Horton J.S."/>
            <person name="Grigoriev I.V."/>
            <person name="Woesten H.A.B."/>
        </authorList>
    </citation>
    <scope>NUCLEOTIDE SEQUENCE [LARGE SCALE GENOMIC DNA]</scope>
    <source>
        <strain evidence="3">H4-8 / FGSC 9210</strain>
    </source>
</reference>
<dbReference type="Proteomes" id="UP000007431">
    <property type="component" value="Unassembled WGS sequence"/>
</dbReference>
<evidence type="ECO:0000256" key="1">
    <source>
        <dbReference type="SAM" id="MobiDB-lite"/>
    </source>
</evidence>
<feature type="region of interest" description="Disordered" evidence="1">
    <location>
        <begin position="92"/>
        <end position="114"/>
    </location>
</feature>
<proteinExistence type="predicted"/>
<dbReference type="GeneID" id="9596457"/>